<name>A0AAD4N0I0_9BILA</name>
<comment type="caution">
    <text evidence="3">The sequence shown here is derived from an EMBL/GenBank/DDBJ whole genome shotgun (WGS) entry which is preliminary data.</text>
</comment>
<keyword evidence="2" id="KW-0812">Transmembrane</keyword>
<evidence type="ECO:0000313" key="3">
    <source>
        <dbReference type="EMBL" id="KAI1709500.1"/>
    </source>
</evidence>
<keyword evidence="2" id="KW-1133">Transmembrane helix</keyword>
<feature type="transmembrane region" description="Helical" evidence="2">
    <location>
        <begin position="779"/>
        <end position="798"/>
    </location>
</feature>
<accession>A0AAD4N0I0</accession>
<feature type="transmembrane region" description="Helical" evidence="2">
    <location>
        <begin position="186"/>
        <end position="208"/>
    </location>
</feature>
<reference evidence="3" key="1">
    <citation type="submission" date="2022-01" db="EMBL/GenBank/DDBJ databases">
        <title>Genome Sequence Resource for Two Populations of Ditylenchus destructor, the Migratory Endoparasitic Phytonematode.</title>
        <authorList>
            <person name="Zhang H."/>
            <person name="Lin R."/>
            <person name="Xie B."/>
        </authorList>
    </citation>
    <scope>NUCLEOTIDE SEQUENCE</scope>
    <source>
        <strain evidence="3">BazhouSP</strain>
    </source>
</reference>
<dbReference type="Proteomes" id="UP001201812">
    <property type="component" value="Unassembled WGS sequence"/>
</dbReference>
<organism evidence="3 4">
    <name type="scientific">Ditylenchus destructor</name>
    <dbReference type="NCBI Taxonomy" id="166010"/>
    <lineage>
        <taxon>Eukaryota</taxon>
        <taxon>Metazoa</taxon>
        <taxon>Ecdysozoa</taxon>
        <taxon>Nematoda</taxon>
        <taxon>Chromadorea</taxon>
        <taxon>Rhabditida</taxon>
        <taxon>Tylenchina</taxon>
        <taxon>Tylenchomorpha</taxon>
        <taxon>Sphaerularioidea</taxon>
        <taxon>Anguinidae</taxon>
        <taxon>Anguininae</taxon>
        <taxon>Ditylenchus</taxon>
    </lineage>
</organism>
<feature type="region of interest" description="Disordered" evidence="1">
    <location>
        <begin position="404"/>
        <end position="434"/>
    </location>
</feature>
<keyword evidence="4" id="KW-1185">Reference proteome</keyword>
<feature type="transmembrane region" description="Helical" evidence="2">
    <location>
        <begin position="64"/>
        <end position="81"/>
    </location>
</feature>
<dbReference type="EMBL" id="JAKKPZ010000030">
    <property type="protein sequence ID" value="KAI1709500.1"/>
    <property type="molecule type" value="Genomic_DNA"/>
</dbReference>
<evidence type="ECO:0000256" key="2">
    <source>
        <dbReference type="SAM" id="Phobius"/>
    </source>
</evidence>
<evidence type="ECO:0000256" key="1">
    <source>
        <dbReference type="SAM" id="MobiDB-lite"/>
    </source>
</evidence>
<protein>
    <submittedName>
        <fullName evidence="3">Uncharacterized protein</fullName>
    </submittedName>
</protein>
<gene>
    <name evidence="3" type="ORF">DdX_11287</name>
</gene>
<feature type="transmembrane region" description="Helical" evidence="2">
    <location>
        <begin position="476"/>
        <end position="498"/>
    </location>
</feature>
<dbReference type="AlphaFoldDB" id="A0AAD4N0I0"/>
<proteinExistence type="predicted"/>
<sequence length="811" mass="92905">MTLETKTSKQSLKKRICIKTKRNLKKIASVELSDSEDPENPEDVEERIQNMELLKKKLNCQRNICAFGVIFIVAFYFLIWYNSECWALPFQESPCKRIRDLPLFATNQSTLAEAVDEFTIALRAQIAKFQDGIHISNLAQRQALSNATKNEIRQLFSQHDSDLIAFAELKREDATVREMLAAMSSAYAVLIPFLLISTACMGVIINFLGDYNKAQRRNIELASAEENKNSQNVRLKKLNRQICNSYIATFVCIAAGLMLFFTFTMGHYYSGSSPAFIVDNCDTSKISNGSQEREYCPFIHFRNYSTKLEAILNRHFGKLDSFMASSILEVRQTVWLYESDVIDAAIENHLELKQFNVDRRTMPPEIPQNHRYPPNTGFITANFLLFYLTKLCLQANFCHFCSRSSKPQRPTAPDPLITSGTMQQQQIRDKQASKPFLTDKTSHKNVSIDLNNSREPAKSVYGKDEDSLDEKLEVQLSICTLFIFILLFTVALYFLIWYNSECWALPFQETPCKQPRALPLIATDQSTLADSVDEFTLALRIQIAKFRDTIEMSNFADRQALSNTAKNEIGQLFSNYSADLIAFRALKREDERLKKVKDAIEFGYVLSILLMFLYFFPICVVLTLISIASSKCRKAIANNITSADDPLKWRKRCVNLLYFVIFICIAAECVLFYMFVAGQYYGGTSPVFPMYACKYDDTGDENNCPSVDYLSYSTKLQTALNKHIAKLDSFMASAIELRQGVWLYEIDAIEKTIESHMELKQYDVDRRTMPRRIGYTPPSIWSIIFSLVFFVCCYFALIDRYLEVEGLNASK</sequence>
<feature type="transmembrane region" description="Helical" evidence="2">
    <location>
        <begin position="246"/>
        <end position="269"/>
    </location>
</feature>
<feature type="transmembrane region" description="Helical" evidence="2">
    <location>
        <begin position="656"/>
        <end position="681"/>
    </location>
</feature>
<feature type="transmembrane region" description="Helical" evidence="2">
    <location>
        <begin position="378"/>
        <end position="400"/>
    </location>
</feature>
<keyword evidence="2" id="KW-0472">Membrane</keyword>
<evidence type="ECO:0000313" key="4">
    <source>
        <dbReference type="Proteomes" id="UP001201812"/>
    </source>
</evidence>
<feature type="transmembrane region" description="Helical" evidence="2">
    <location>
        <begin position="602"/>
        <end position="625"/>
    </location>
</feature>